<feature type="domain" description="DUF6916" evidence="1">
    <location>
        <begin position="6"/>
        <end position="85"/>
    </location>
</feature>
<dbReference type="RefSeq" id="WP_040071922.1">
    <property type="nucleotide sequence ID" value="NZ_JXDG01000073.1"/>
</dbReference>
<dbReference type="Proteomes" id="UP000031535">
    <property type="component" value="Unassembled WGS sequence"/>
</dbReference>
<dbReference type="AlphaFoldDB" id="A0A0C2HU95"/>
<evidence type="ECO:0000313" key="3">
    <source>
        <dbReference type="Proteomes" id="UP000031535"/>
    </source>
</evidence>
<proteinExistence type="predicted"/>
<dbReference type="OrthoDB" id="6166219at2"/>
<accession>A0A0C2HU95</accession>
<gene>
    <name evidence="2" type="ORF">UCMB321_5568</name>
</gene>
<dbReference type="Pfam" id="PF21880">
    <property type="entry name" value="DUF6916"/>
    <property type="match status" value="1"/>
</dbReference>
<evidence type="ECO:0000259" key="1">
    <source>
        <dbReference type="Pfam" id="PF21880"/>
    </source>
</evidence>
<organism evidence="2 3">
    <name type="scientific">Pseudomonas batumici</name>
    <dbReference type="NCBI Taxonomy" id="226910"/>
    <lineage>
        <taxon>Bacteria</taxon>
        <taxon>Pseudomonadati</taxon>
        <taxon>Pseudomonadota</taxon>
        <taxon>Gammaproteobacteria</taxon>
        <taxon>Pseudomonadales</taxon>
        <taxon>Pseudomonadaceae</taxon>
        <taxon>Pseudomonas</taxon>
    </lineage>
</organism>
<dbReference type="EMBL" id="JXDG01000073">
    <property type="protein sequence ID" value="KIH80691.1"/>
    <property type="molecule type" value="Genomic_DNA"/>
</dbReference>
<dbReference type="PATRIC" id="fig|226910.6.peg.5556"/>
<reference evidence="2 3" key="1">
    <citation type="submission" date="2015-01" db="EMBL/GenBank/DDBJ databases">
        <title>Complete genome of Pseudomonas batumici UCM B-321 producer of the batumin antibiotic with strong antistaphilococcal and potential anticancer activity.</title>
        <authorList>
            <person name="Klochko V.V."/>
            <person name="Zelena L.B."/>
            <person name="Elena K.A."/>
            <person name="Reva O.N."/>
        </authorList>
    </citation>
    <scope>NUCLEOTIDE SEQUENCE [LARGE SCALE GENOMIC DNA]</scope>
    <source>
        <strain evidence="2 3">UCM B-321</strain>
    </source>
</reference>
<evidence type="ECO:0000313" key="2">
    <source>
        <dbReference type="EMBL" id="KIH80691.1"/>
    </source>
</evidence>
<dbReference type="InterPro" id="IPR054209">
    <property type="entry name" value="DUF6916"/>
</dbReference>
<sequence length="103" mass="11437">MLQQVSSEHFQALVNQPCPLHLPDGSQLPIQVEAIELRPQSRLPENTRTPFNVLLRSLGPTDFVDGLCTLELPQLGRVDAVFVSREPALGRDPALGYFSIIFN</sequence>
<comment type="caution">
    <text evidence="2">The sequence shown here is derived from an EMBL/GenBank/DDBJ whole genome shotgun (WGS) entry which is preliminary data.</text>
</comment>
<protein>
    <recommendedName>
        <fullName evidence="1">DUF6916 domain-containing protein</fullName>
    </recommendedName>
</protein>
<keyword evidence="3" id="KW-1185">Reference proteome</keyword>
<name>A0A0C2HU95_9PSED</name>